<dbReference type="GO" id="GO:0016020">
    <property type="term" value="C:membrane"/>
    <property type="evidence" value="ECO:0007669"/>
    <property type="project" value="InterPro"/>
</dbReference>
<evidence type="ECO:0000313" key="10">
    <source>
        <dbReference type="EMBL" id="ADU91024.1"/>
    </source>
</evidence>
<evidence type="ECO:0000256" key="5">
    <source>
        <dbReference type="ARBA" id="ARBA00022840"/>
    </source>
</evidence>
<evidence type="ECO:0000256" key="8">
    <source>
        <dbReference type="ARBA" id="ARBA00023136"/>
    </source>
</evidence>
<keyword evidence="8" id="KW-0472">Membrane</keyword>
<evidence type="ECO:0000256" key="2">
    <source>
        <dbReference type="ARBA" id="ARBA00022475"/>
    </source>
</evidence>
<dbReference type="CDD" id="cd03259">
    <property type="entry name" value="ABC_Carb_Solutes_like"/>
    <property type="match status" value="1"/>
</dbReference>
<dbReference type="PANTHER" id="PTHR42781:SF4">
    <property type="entry name" value="SPERMIDINE_PUTRESCINE IMPORT ATP-BINDING PROTEIN POTA"/>
    <property type="match status" value="1"/>
</dbReference>
<gene>
    <name evidence="10" type="ordered locus">TEQUI_0068</name>
</gene>
<dbReference type="GO" id="GO:0016887">
    <property type="term" value="F:ATP hydrolysis activity"/>
    <property type="evidence" value="ECO:0007669"/>
    <property type="project" value="InterPro"/>
</dbReference>
<proteinExistence type="predicted"/>
<keyword evidence="6" id="KW-0408">Iron</keyword>
<dbReference type="GO" id="GO:0015697">
    <property type="term" value="P:quaternary ammonium group transport"/>
    <property type="evidence" value="ECO:0007669"/>
    <property type="project" value="UniProtKB-ARBA"/>
</dbReference>
<keyword evidence="4" id="KW-0547">Nucleotide-binding</keyword>
<keyword evidence="5 10" id="KW-0067">ATP-binding</keyword>
<dbReference type="Pfam" id="PF00005">
    <property type="entry name" value="ABC_tran"/>
    <property type="match status" value="1"/>
</dbReference>
<dbReference type="GO" id="GO:0015408">
    <property type="term" value="F:ABC-type ferric iron transporter activity"/>
    <property type="evidence" value="ECO:0007669"/>
    <property type="project" value="InterPro"/>
</dbReference>
<dbReference type="InterPro" id="IPR027417">
    <property type="entry name" value="P-loop_NTPase"/>
</dbReference>
<dbReference type="SMART" id="SM00382">
    <property type="entry name" value="AAA"/>
    <property type="match status" value="1"/>
</dbReference>
<protein>
    <submittedName>
        <fullName evidence="10">Ferric iron ABC transporter, ATP-binding protein</fullName>
    </submittedName>
</protein>
<dbReference type="InterPro" id="IPR017871">
    <property type="entry name" value="ABC_transporter-like_CS"/>
</dbReference>
<dbReference type="GO" id="GO:0005524">
    <property type="term" value="F:ATP binding"/>
    <property type="evidence" value="ECO:0007669"/>
    <property type="project" value="UniProtKB-KW"/>
</dbReference>
<keyword evidence="2" id="KW-1003">Cell membrane</keyword>
<evidence type="ECO:0000256" key="7">
    <source>
        <dbReference type="ARBA" id="ARBA00023065"/>
    </source>
</evidence>
<dbReference type="Gene3D" id="3.40.50.300">
    <property type="entry name" value="P-loop containing nucleotide triphosphate hydrolases"/>
    <property type="match status" value="1"/>
</dbReference>
<dbReference type="InterPro" id="IPR003439">
    <property type="entry name" value="ABC_transporter-like_ATP-bd"/>
</dbReference>
<evidence type="ECO:0000259" key="9">
    <source>
        <dbReference type="PROSITE" id="PS50893"/>
    </source>
</evidence>
<dbReference type="EMBL" id="CP002456">
    <property type="protein sequence ID" value="ADU91024.1"/>
    <property type="molecule type" value="Genomic_DNA"/>
</dbReference>
<sequence>MIMNDTNNFQNILEVRDLKLGYEVDNKFKTVIQDLNFDLKKGEIACLLGPSGGGKTTVLRAIAGFEPVYEGTIFVDGKCFSRKGEMVPPEKRQIGMMFQDYALFPHMDIKQNVSFGLYKLPKSQSKEITKDMLNLVGLSEYKNNFPHELSGGQQQRVALARALAPNPKLLLLDEPFSNLDVDTREKLALDVRKILKNKGMSAILVTHNQVEAFAFADKIGIINDGKLVQWGTPESYLNCADEKIKSYIRKDVVQAYDR</sequence>
<accession>A0A654KF29</accession>
<dbReference type="InterPro" id="IPR015853">
    <property type="entry name" value="ABC_transpr_FbpC"/>
</dbReference>
<evidence type="ECO:0000313" key="11">
    <source>
        <dbReference type="Proteomes" id="UP000007472"/>
    </source>
</evidence>
<feature type="domain" description="ABC transporter" evidence="9">
    <location>
        <begin position="13"/>
        <end position="249"/>
    </location>
</feature>
<dbReference type="PROSITE" id="PS50893">
    <property type="entry name" value="ABC_TRANSPORTER_2"/>
    <property type="match status" value="1"/>
</dbReference>
<dbReference type="AlphaFoldDB" id="A0A654KF29"/>
<dbReference type="FunFam" id="3.40.50.300:FF:000425">
    <property type="entry name" value="Probable ABC transporter, ATP-binding subunit"/>
    <property type="match status" value="1"/>
</dbReference>
<keyword evidence="1" id="KW-0813">Transport</keyword>
<evidence type="ECO:0000256" key="6">
    <source>
        <dbReference type="ARBA" id="ARBA00023004"/>
    </source>
</evidence>
<name>A0A654KF29_TAYEM</name>
<dbReference type="Proteomes" id="UP000007472">
    <property type="component" value="Chromosome"/>
</dbReference>
<dbReference type="PANTHER" id="PTHR42781">
    <property type="entry name" value="SPERMIDINE/PUTRESCINE IMPORT ATP-BINDING PROTEIN POTA"/>
    <property type="match status" value="1"/>
</dbReference>
<dbReference type="PROSITE" id="PS00211">
    <property type="entry name" value="ABC_TRANSPORTER_1"/>
    <property type="match status" value="1"/>
</dbReference>
<keyword evidence="3" id="KW-0410">Iron transport</keyword>
<keyword evidence="7" id="KW-0406">Ion transport</keyword>
<dbReference type="InterPro" id="IPR050093">
    <property type="entry name" value="ABC_SmlMolc_Importer"/>
</dbReference>
<dbReference type="SUPFAM" id="SSF52540">
    <property type="entry name" value="P-loop containing nucleoside triphosphate hydrolases"/>
    <property type="match status" value="1"/>
</dbReference>
<organism evidence="10 11">
    <name type="scientific">Taylorella equigenitalis (strain MCE9)</name>
    <dbReference type="NCBI Taxonomy" id="937774"/>
    <lineage>
        <taxon>Bacteria</taxon>
        <taxon>Pseudomonadati</taxon>
        <taxon>Pseudomonadota</taxon>
        <taxon>Betaproteobacteria</taxon>
        <taxon>Burkholderiales</taxon>
        <taxon>Alcaligenaceae</taxon>
        <taxon>Taylorella</taxon>
    </lineage>
</organism>
<reference evidence="10 11" key="1">
    <citation type="journal article" date="2011" name="J. Bacteriol.">
        <title>Genome sequence of Taylorella equigenitalis MCE9, the causative agent of contagious equine metritis.</title>
        <authorList>
            <person name="Hebert L."/>
            <person name="Moumen B."/>
            <person name="Duquesne F."/>
            <person name="Breuil M.F."/>
            <person name="Laugier C."/>
            <person name="Batto J.M."/>
            <person name="Renault P."/>
            <person name="Petry S."/>
        </authorList>
    </citation>
    <scope>NUCLEOTIDE SEQUENCE [LARGE SCALE GENOMIC DNA]</scope>
    <source>
        <strain evidence="10 11">MCE9</strain>
    </source>
</reference>
<dbReference type="InterPro" id="IPR003593">
    <property type="entry name" value="AAA+_ATPase"/>
</dbReference>
<evidence type="ECO:0000256" key="3">
    <source>
        <dbReference type="ARBA" id="ARBA00022496"/>
    </source>
</evidence>
<evidence type="ECO:0000256" key="4">
    <source>
        <dbReference type="ARBA" id="ARBA00022741"/>
    </source>
</evidence>
<dbReference type="KEGG" id="teq:TEQUI_0068"/>
<evidence type="ECO:0000256" key="1">
    <source>
        <dbReference type="ARBA" id="ARBA00022448"/>
    </source>
</evidence>